<dbReference type="PIRSF" id="PIRSF016702">
    <property type="entry name" value="DNA_bp_PD1"/>
    <property type="match status" value="1"/>
</dbReference>
<dbReference type="CDD" id="cd11378">
    <property type="entry name" value="DUF296"/>
    <property type="match status" value="1"/>
</dbReference>
<sequence length="144" mass="15722">MRSKLVHEADGQRTFVVVLDHGDEVMASLKEVADREKLSAAQITGIGAFSDAVLAYFDWETKEYEHIPVEEQVEVASLVGDIALADGKPALHIHLVLGRRDGSALAGHLEKAHVRPTLELVVTESPAHLRKEKDAESGLALIRL</sequence>
<dbReference type="InterPro" id="IPR005175">
    <property type="entry name" value="PPC_dom"/>
</dbReference>
<organism evidence="2 3">
    <name type="scientific">Consotaella salsifontis</name>
    <dbReference type="NCBI Taxonomy" id="1365950"/>
    <lineage>
        <taxon>Bacteria</taxon>
        <taxon>Pseudomonadati</taxon>
        <taxon>Pseudomonadota</taxon>
        <taxon>Alphaproteobacteria</taxon>
        <taxon>Hyphomicrobiales</taxon>
        <taxon>Aurantimonadaceae</taxon>
        <taxon>Consotaella</taxon>
    </lineage>
</organism>
<dbReference type="SUPFAM" id="SSF117856">
    <property type="entry name" value="AF0104/ALDC/Ptd012-like"/>
    <property type="match status" value="1"/>
</dbReference>
<proteinExistence type="predicted"/>
<dbReference type="PANTHER" id="PTHR34988">
    <property type="entry name" value="PROTEIN, PUTATIVE-RELATED"/>
    <property type="match status" value="1"/>
</dbReference>
<gene>
    <name evidence="2" type="ORF">SAMN05428963_10573</name>
</gene>
<dbReference type="OrthoDB" id="9798999at2"/>
<dbReference type="PANTHER" id="PTHR34988:SF1">
    <property type="entry name" value="DNA-BINDING PROTEIN"/>
    <property type="match status" value="1"/>
</dbReference>
<keyword evidence="3" id="KW-1185">Reference proteome</keyword>
<dbReference type="RefSeq" id="WP_078707988.1">
    <property type="nucleotide sequence ID" value="NZ_FUXL01000005.1"/>
</dbReference>
<evidence type="ECO:0000313" key="2">
    <source>
        <dbReference type="EMBL" id="SKA03602.1"/>
    </source>
</evidence>
<dbReference type="Gene3D" id="3.30.1330.80">
    <property type="entry name" value="Hypothetical protein, similar to alpha- acetolactate decarboxylase, domain 2"/>
    <property type="match status" value="1"/>
</dbReference>
<accession>A0A1T4QIT0</accession>
<dbReference type="STRING" id="1365950.SAMN05428963_10573"/>
<dbReference type="EMBL" id="FUXL01000005">
    <property type="protein sequence ID" value="SKA03602.1"/>
    <property type="molecule type" value="Genomic_DNA"/>
</dbReference>
<dbReference type="InterPro" id="IPR025707">
    <property type="entry name" value="DNA_bp_PD1"/>
</dbReference>
<dbReference type="AlphaFoldDB" id="A0A1T4QIT0"/>
<feature type="domain" description="PPC" evidence="1">
    <location>
        <begin position="8"/>
        <end position="144"/>
    </location>
</feature>
<dbReference type="Pfam" id="PF03479">
    <property type="entry name" value="PCC"/>
    <property type="match status" value="1"/>
</dbReference>
<protein>
    <recommendedName>
        <fullName evidence="1">PPC domain-containing protein</fullName>
    </recommendedName>
</protein>
<evidence type="ECO:0000313" key="3">
    <source>
        <dbReference type="Proteomes" id="UP000190135"/>
    </source>
</evidence>
<evidence type="ECO:0000259" key="1">
    <source>
        <dbReference type="PROSITE" id="PS51742"/>
    </source>
</evidence>
<reference evidence="2 3" key="1">
    <citation type="submission" date="2017-02" db="EMBL/GenBank/DDBJ databases">
        <authorList>
            <person name="Peterson S.W."/>
        </authorList>
    </citation>
    <scope>NUCLEOTIDE SEQUENCE [LARGE SCALE GENOMIC DNA]</scope>
    <source>
        <strain evidence="2 3">USBA 369</strain>
    </source>
</reference>
<dbReference type="Proteomes" id="UP000190135">
    <property type="component" value="Unassembled WGS sequence"/>
</dbReference>
<name>A0A1T4QIT0_9HYPH</name>
<dbReference type="PROSITE" id="PS51742">
    <property type="entry name" value="PPC"/>
    <property type="match status" value="1"/>
</dbReference>